<reference evidence="2" key="2">
    <citation type="journal article" date="2018" name="Mol. Plant Microbe Interact.">
        <title>Genome sequence resources for the wheat stripe rust pathogen (Puccinia striiformis f. sp. tritici) and the barley stripe rust pathogen (Puccinia striiformis f. sp. hordei).</title>
        <authorList>
            <person name="Xia C."/>
            <person name="Wang M."/>
            <person name="Yin C."/>
            <person name="Cornejo O.E."/>
            <person name="Hulbert S.H."/>
            <person name="Chen X."/>
        </authorList>
    </citation>
    <scope>NUCLEOTIDE SEQUENCE [LARGE SCALE GENOMIC DNA]</scope>
    <source>
        <strain evidence="2">93-210</strain>
    </source>
</reference>
<proteinExistence type="predicted"/>
<evidence type="ECO:0000313" key="1">
    <source>
        <dbReference type="EMBL" id="KAI7940455.1"/>
    </source>
</evidence>
<gene>
    <name evidence="1" type="ORF">MJO28_014107</name>
</gene>
<sequence>MFFLTRAFVFFGTFLTLVIETPAIPTGARLTKQMESAEVNGGKDAMGSKIFTHEALEDMAAKPEGSGLTLMEFHERAGRVMGVDPKHMDRFLEAPTNPKFKQGSSAHVALILMFSDHAPSVFKWLINTPGYWEGKSRTSRSIQRSLEMGTIKQGYQVDKGVQVLEELIEKINKDPEKTLVGYFLNKVDETVFPAEEQTEFLCWKTAQIWRSRYKDTEKLDILDLLDEYMGWARKHSRLEDTVYVKEWVNGNGDPKKNETIMRLVEGLKRPSETADAKHNEPWWHWRSIVHQMANLWKKWMKRSSTKKSEEKLD</sequence>
<reference evidence="1 2" key="3">
    <citation type="journal article" date="2022" name="Microbiol. Spectr.">
        <title>Folding features and dynamics of 3D genome architecture in plant fungal pathogens.</title>
        <authorList>
            <person name="Xia C."/>
        </authorList>
    </citation>
    <scope>NUCLEOTIDE SEQUENCE [LARGE SCALE GENOMIC DNA]</scope>
    <source>
        <strain evidence="1 2">93-210</strain>
    </source>
</reference>
<dbReference type="Proteomes" id="UP001060170">
    <property type="component" value="Chromosome 14"/>
</dbReference>
<dbReference type="EMBL" id="CM045878">
    <property type="protein sequence ID" value="KAI7940455.1"/>
    <property type="molecule type" value="Genomic_DNA"/>
</dbReference>
<comment type="caution">
    <text evidence="1">The sequence shown here is derived from an EMBL/GenBank/DDBJ whole genome shotgun (WGS) entry which is preliminary data.</text>
</comment>
<reference evidence="2" key="1">
    <citation type="journal article" date="2018" name="BMC Genomics">
        <title>Genomic insights into host adaptation between the wheat stripe rust pathogen (Puccinia striiformis f. sp. tritici) and the barley stripe rust pathogen (Puccinia striiformis f. sp. hordei).</title>
        <authorList>
            <person name="Xia C."/>
            <person name="Wang M."/>
            <person name="Yin C."/>
            <person name="Cornejo O.E."/>
            <person name="Hulbert S.H."/>
            <person name="Chen X."/>
        </authorList>
    </citation>
    <scope>NUCLEOTIDE SEQUENCE [LARGE SCALE GENOMIC DNA]</scope>
    <source>
        <strain evidence="2">93-210</strain>
    </source>
</reference>
<protein>
    <submittedName>
        <fullName evidence="1">Uncharacterized protein</fullName>
    </submittedName>
</protein>
<accession>A0ACC0DWU5</accession>
<evidence type="ECO:0000313" key="2">
    <source>
        <dbReference type="Proteomes" id="UP001060170"/>
    </source>
</evidence>
<name>A0ACC0DWU5_9BASI</name>
<keyword evidence="2" id="KW-1185">Reference proteome</keyword>
<organism evidence="1 2">
    <name type="scientific">Puccinia striiformis f. sp. tritici</name>
    <dbReference type="NCBI Taxonomy" id="168172"/>
    <lineage>
        <taxon>Eukaryota</taxon>
        <taxon>Fungi</taxon>
        <taxon>Dikarya</taxon>
        <taxon>Basidiomycota</taxon>
        <taxon>Pucciniomycotina</taxon>
        <taxon>Pucciniomycetes</taxon>
        <taxon>Pucciniales</taxon>
        <taxon>Pucciniaceae</taxon>
        <taxon>Puccinia</taxon>
    </lineage>
</organism>